<evidence type="ECO:0000256" key="6">
    <source>
        <dbReference type="RuleBase" id="RU003983"/>
    </source>
</evidence>
<feature type="domain" description="Peptidase M48" evidence="7">
    <location>
        <begin position="88"/>
        <end position="260"/>
    </location>
</feature>
<dbReference type="eggNOG" id="COG4783">
    <property type="taxonomic scope" value="Bacteria"/>
</dbReference>
<keyword evidence="1 6" id="KW-0645">Protease</keyword>
<sequence length="288" mass="31530">MKFTSLSCLKSASHRPWYYPLLSATVATSLIVGTPQASQAISWFDILLQGARVVQLSNMSTNQEIQLGQQINQQIVNNDVRLYGNRQLNQYINQIGQRLARNSDRPDIPYTFQVVDDPGINAFATMGGFVYINTGTIAAADNEAQLASVIAHEIAHISGRHAVKQMRQTAIAQGISTAAGVNNSQAVQLGVQLALSRPRSRSDEYDADQKGLQMLRRAGYAESPMVSFMQKLLAGSQGRVPTFLSTHPPTTDRINNLKKLINPARANVGAGLNSTTYNTQVKALLRYQ</sequence>
<accession>K9W2D5</accession>
<keyword evidence="9" id="KW-1185">Reference proteome</keyword>
<evidence type="ECO:0000256" key="1">
    <source>
        <dbReference type="ARBA" id="ARBA00022670"/>
    </source>
</evidence>
<dbReference type="CDD" id="cd07333">
    <property type="entry name" value="M48C_bepA_like"/>
    <property type="match status" value="1"/>
</dbReference>
<dbReference type="PATRIC" id="fig|1173022.3.peg.2927"/>
<comment type="cofactor">
    <cofactor evidence="6">
        <name>Zn(2+)</name>
        <dbReference type="ChEBI" id="CHEBI:29105"/>
    </cofactor>
    <text evidence="6">Binds 1 zinc ion per subunit.</text>
</comment>
<dbReference type="AlphaFoldDB" id="K9W2D5"/>
<evidence type="ECO:0000256" key="5">
    <source>
        <dbReference type="ARBA" id="ARBA00023049"/>
    </source>
</evidence>
<evidence type="ECO:0000256" key="2">
    <source>
        <dbReference type="ARBA" id="ARBA00022723"/>
    </source>
</evidence>
<dbReference type="OrthoDB" id="9810445at2"/>
<protein>
    <submittedName>
        <fullName evidence="8">Peptidase M48 Ste24p</fullName>
    </submittedName>
</protein>
<evidence type="ECO:0000313" key="8">
    <source>
        <dbReference type="EMBL" id="AFZ13555.1"/>
    </source>
</evidence>
<gene>
    <name evidence="8" type="ORF">Cri9333_2699</name>
</gene>
<keyword evidence="4 6" id="KW-0862">Zinc</keyword>
<evidence type="ECO:0000256" key="3">
    <source>
        <dbReference type="ARBA" id="ARBA00022801"/>
    </source>
</evidence>
<evidence type="ECO:0000256" key="4">
    <source>
        <dbReference type="ARBA" id="ARBA00022833"/>
    </source>
</evidence>
<dbReference type="InterPro" id="IPR001915">
    <property type="entry name" value="Peptidase_M48"/>
</dbReference>
<dbReference type="STRING" id="1173022.Cri9333_2699"/>
<dbReference type="InterPro" id="IPR051156">
    <property type="entry name" value="Mito/Outer_Membr_Metalloprot"/>
</dbReference>
<dbReference type="GO" id="GO:0051603">
    <property type="term" value="P:proteolysis involved in protein catabolic process"/>
    <property type="evidence" value="ECO:0007669"/>
    <property type="project" value="TreeGrafter"/>
</dbReference>
<comment type="similarity">
    <text evidence="6">Belongs to the peptidase M48 family.</text>
</comment>
<dbReference type="KEGG" id="cep:Cri9333_2699"/>
<dbReference type="GO" id="GO:0046872">
    <property type="term" value="F:metal ion binding"/>
    <property type="evidence" value="ECO:0007669"/>
    <property type="project" value="UniProtKB-KW"/>
</dbReference>
<dbReference type="EMBL" id="CP003620">
    <property type="protein sequence ID" value="AFZ13555.1"/>
    <property type="molecule type" value="Genomic_DNA"/>
</dbReference>
<keyword evidence="2" id="KW-0479">Metal-binding</keyword>
<proteinExistence type="inferred from homology"/>
<keyword evidence="5 6" id="KW-0482">Metalloprotease</keyword>
<dbReference type="GO" id="GO:0016020">
    <property type="term" value="C:membrane"/>
    <property type="evidence" value="ECO:0007669"/>
    <property type="project" value="TreeGrafter"/>
</dbReference>
<dbReference type="Pfam" id="PF01435">
    <property type="entry name" value="Peptidase_M48"/>
    <property type="match status" value="1"/>
</dbReference>
<dbReference type="Proteomes" id="UP000010472">
    <property type="component" value="Chromosome"/>
</dbReference>
<dbReference type="RefSeq" id="WP_015203669.1">
    <property type="nucleotide sequence ID" value="NC_019753.1"/>
</dbReference>
<evidence type="ECO:0000313" key="9">
    <source>
        <dbReference type="Proteomes" id="UP000010472"/>
    </source>
</evidence>
<reference evidence="8 9" key="1">
    <citation type="submission" date="2012-06" db="EMBL/GenBank/DDBJ databases">
        <title>Finished chromosome of genome of Crinalium epipsammum PCC 9333.</title>
        <authorList>
            <consortium name="US DOE Joint Genome Institute"/>
            <person name="Gugger M."/>
            <person name="Coursin T."/>
            <person name="Rippka R."/>
            <person name="Tandeau De Marsac N."/>
            <person name="Huntemann M."/>
            <person name="Wei C.-L."/>
            <person name="Han J."/>
            <person name="Detter J.C."/>
            <person name="Han C."/>
            <person name="Tapia R."/>
            <person name="Davenport K."/>
            <person name="Daligault H."/>
            <person name="Erkkila T."/>
            <person name="Gu W."/>
            <person name="Munk A.C.C."/>
            <person name="Teshima H."/>
            <person name="Xu Y."/>
            <person name="Chain P."/>
            <person name="Chen A."/>
            <person name="Krypides N."/>
            <person name="Mavromatis K."/>
            <person name="Markowitz V."/>
            <person name="Szeto E."/>
            <person name="Ivanova N."/>
            <person name="Mikhailova N."/>
            <person name="Ovchinnikova G."/>
            <person name="Pagani I."/>
            <person name="Pati A."/>
            <person name="Goodwin L."/>
            <person name="Peters L."/>
            <person name="Pitluck S."/>
            <person name="Woyke T."/>
            <person name="Kerfeld C."/>
        </authorList>
    </citation>
    <scope>NUCLEOTIDE SEQUENCE [LARGE SCALE GENOMIC DNA]</scope>
    <source>
        <strain evidence="8 9">PCC 9333</strain>
    </source>
</reference>
<keyword evidence="3 6" id="KW-0378">Hydrolase</keyword>
<dbReference type="PANTHER" id="PTHR22726">
    <property type="entry name" value="METALLOENDOPEPTIDASE OMA1"/>
    <property type="match status" value="1"/>
</dbReference>
<evidence type="ECO:0000259" key="7">
    <source>
        <dbReference type="Pfam" id="PF01435"/>
    </source>
</evidence>
<dbReference type="GO" id="GO:0004222">
    <property type="term" value="F:metalloendopeptidase activity"/>
    <property type="evidence" value="ECO:0007669"/>
    <property type="project" value="InterPro"/>
</dbReference>
<dbReference type="Gene3D" id="3.30.2010.10">
    <property type="entry name" value="Metalloproteases ('zincins'), catalytic domain"/>
    <property type="match status" value="1"/>
</dbReference>
<name>K9W2D5_9CYAN</name>
<organism evidence="8 9">
    <name type="scientific">Crinalium epipsammum PCC 9333</name>
    <dbReference type="NCBI Taxonomy" id="1173022"/>
    <lineage>
        <taxon>Bacteria</taxon>
        <taxon>Bacillati</taxon>
        <taxon>Cyanobacteriota</taxon>
        <taxon>Cyanophyceae</taxon>
        <taxon>Gomontiellales</taxon>
        <taxon>Gomontiellaceae</taxon>
        <taxon>Crinalium</taxon>
    </lineage>
</organism>
<dbReference type="HOGENOM" id="CLU_029002_5_2_3"/>
<dbReference type="PANTHER" id="PTHR22726:SF1">
    <property type="entry name" value="METALLOENDOPEPTIDASE OMA1, MITOCHONDRIAL"/>
    <property type="match status" value="1"/>
</dbReference>